<dbReference type="OrthoDB" id="8297494at2759"/>
<evidence type="ECO:0000256" key="2">
    <source>
        <dbReference type="SAM" id="SignalP"/>
    </source>
</evidence>
<feature type="transmembrane region" description="Helical" evidence="1">
    <location>
        <begin position="970"/>
        <end position="987"/>
    </location>
</feature>
<dbReference type="EMBL" id="LNIX01000010">
    <property type="protein sequence ID" value="OXA49128.1"/>
    <property type="molecule type" value="Genomic_DNA"/>
</dbReference>
<feature type="transmembrane region" description="Helical" evidence="1">
    <location>
        <begin position="427"/>
        <end position="446"/>
    </location>
</feature>
<feature type="signal peptide" evidence="2">
    <location>
        <begin position="1"/>
        <end position="21"/>
    </location>
</feature>
<organism evidence="3 4">
    <name type="scientific">Folsomia candida</name>
    <name type="common">Springtail</name>
    <dbReference type="NCBI Taxonomy" id="158441"/>
    <lineage>
        <taxon>Eukaryota</taxon>
        <taxon>Metazoa</taxon>
        <taxon>Ecdysozoa</taxon>
        <taxon>Arthropoda</taxon>
        <taxon>Hexapoda</taxon>
        <taxon>Collembola</taxon>
        <taxon>Entomobryomorpha</taxon>
        <taxon>Isotomoidea</taxon>
        <taxon>Isotomidae</taxon>
        <taxon>Proisotominae</taxon>
        <taxon>Folsomia</taxon>
    </lineage>
</organism>
<keyword evidence="2" id="KW-0732">Signal</keyword>
<gene>
    <name evidence="3" type="ORF">Fcan01_15814</name>
</gene>
<keyword evidence="1" id="KW-0812">Transmembrane</keyword>
<feature type="transmembrane region" description="Helical" evidence="1">
    <location>
        <begin position="816"/>
        <end position="838"/>
    </location>
</feature>
<feature type="transmembrane region" description="Helical" evidence="1">
    <location>
        <begin position="1114"/>
        <end position="1144"/>
    </location>
</feature>
<feature type="transmembrane region" description="Helical" evidence="1">
    <location>
        <begin position="1237"/>
        <end position="1255"/>
    </location>
</feature>
<evidence type="ECO:0000313" key="4">
    <source>
        <dbReference type="Proteomes" id="UP000198287"/>
    </source>
</evidence>
<proteinExistence type="predicted"/>
<keyword evidence="1" id="KW-0472">Membrane</keyword>
<feature type="transmembrane region" description="Helical" evidence="1">
    <location>
        <begin position="881"/>
        <end position="898"/>
    </location>
</feature>
<feature type="transmembrane region" description="Helical" evidence="1">
    <location>
        <begin position="1185"/>
        <end position="1203"/>
    </location>
</feature>
<reference evidence="3 4" key="1">
    <citation type="submission" date="2015-12" db="EMBL/GenBank/DDBJ databases">
        <title>The genome of Folsomia candida.</title>
        <authorList>
            <person name="Faddeeva A."/>
            <person name="Derks M.F."/>
            <person name="Anvar Y."/>
            <person name="Smit S."/>
            <person name="Van Straalen N."/>
            <person name="Roelofs D."/>
        </authorList>
    </citation>
    <scope>NUCLEOTIDE SEQUENCE [LARGE SCALE GENOMIC DNA]</scope>
    <source>
        <strain evidence="3 4">VU population</strain>
        <tissue evidence="3">Whole body</tissue>
    </source>
</reference>
<feature type="transmembrane region" description="Helical" evidence="1">
    <location>
        <begin position="932"/>
        <end position="950"/>
    </location>
</feature>
<dbReference type="Proteomes" id="UP000198287">
    <property type="component" value="Unassembled WGS sequence"/>
</dbReference>
<feature type="transmembrane region" description="Helical" evidence="1">
    <location>
        <begin position="1275"/>
        <end position="1294"/>
    </location>
</feature>
<sequence length="1356" mass="156650">MKFIFINFLRVLFFYPTKCHATSLKTTLSNVLAAFQHCFIIIEAFHNNSLHNNTTPPKPPPLYETHPISRGYLAKIINIKADIKFNHDLGLEITPKKNDIRLKHTAKNSCLAFLILNPERPYFGETFLDVTGPTRAPLLNKTAPPRKLTLINPLLDLFYRHSISAKDVPGHIIFLTESSTWKKFKEIFATNYPEMFLVSYNKIQPTLTLSSFWLSNTFHSKMMTGRWLSLNCAGFSNVSRSPCQNFVNKALMNVSSYNKFYWVPYLKTEPRYRQNSSVIRSIQKYLSHRDPGHTEWYELLGKLGVEDILNLLILSDTGFFTFGSPGRYEFEPKKIFSLFQTGPFHKFNYTMWTTSSYNFLSCYNVKRSPPAVYTFPFDTTTWILIGFSLFVLFLTTQENRLPDLFDLIVLAANLIDISNPQRRQRPISAFLLWLWIFSAMVLTTWYKTLFTSDIIEPFESYSDWKSALDLIGFKILTPLEDSDVADEEYKLGIPYASAPLYGILMSGMQSLKKFEELDNYLYEQWGLISNGNFGYLHYKYWEHFINNVTKCGYNEKVAYVDTSENIDSLMPFVNEEGKSRNIKFLKGEHLYPDFLESIGHWSFPRVRDRFVGKRLTALVSSGIYLHWESWYKKYRPIRLFSHYANSKGNLGSDRSGDFETLDMNSKIVTAFYILGEVYRDKFSAPAVSSLIFFVGAVSQFWKKCASWKSHLSLGIALKNATGMALGRLNRFLVKASIIFNLIQILYQIYATVTISESWVEFGEGLGLTMLYITAGLQRFEIFKVDEDPLNILNYIYGLKDFSKSPREKRILKCICIMFYLVEIGYWVWIFFIAALSLFAPCKPPLMSSPFCRGNLTSRLVFALIESISAIQTIIGGSYHGVLHMLIFFTFLWIGCLALDQNRVTCRISERFHTYGKLIVLEKWINSCMRRRVFLTIAFVVPNVQLLFGFMSIKVLNSEDDDMSRKAMLPYLYWTLMMFTMLTFTSAAKSRVQFYTDQFALNNLNKTILNQQFSPSNSDLHASFRAQQFALNVNSHPSITGYGLLVESYVVEKVYVTVIISESWVEFGEGLGITTLYITTGFQRFEIFNVDQDPLKILNYIYRFKDFSYARSEKMILKCICFMFNLIEICYWVWVFFMAVLSLFAPCKPPLLSSPFCRGTVTTRLVFSLIESISAFQSMIGGSYHGVFHMLTFFSFLWIGCLGLDQNPVTSGISERLHTYRKLLVLEKWINSCMRHRVFLTIALVVPNMQIFFGFMSIKMLNSKDADISRKAILLYFYWALTIFSMLTFTSAAKVNTLSDSWLKKQSFDRSHDRKVLNSLIPLKLEFGNNFVEGLTPLVVQEFCVRQTASLLMSMST</sequence>
<comment type="caution">
    <text evidence="3">The sequence shown here is derived from an EMBL/GenBank/DDBJ whole genome shotgun (WGS) entry which is preliminary data.</text>
</comment>
<feature type="chain" id="PRO_5012623940" evidence="2">
    <location>
        <begin position="22"/>
        <end position="1356"/>
    </location>
</feature>
<accession>A0A226DVR2</accession>
<feature type="transmembrane region" description="Helical" evidence="1">
    <location>
        <begin position="859"/>
        <end position="875"/>
    </location>
</feature>
<evidence type="ECO:0000256" key="1">
    <source>
        <dbReference type="SAM" id="Phobius"/>
    </source>
</evidence>
<keyword evidence="4" id="KW-1185">Reference proteome</keyword>
<protein>
    <submittedName>
        <fullName evidence="3">Uncharacterized protein</fullName>
    </submittedName>
</protein>
<evidence type="ECO:0000313" key="3">
    <source>
        <dbReference type="EMBL" id="OXA49128.1"/>
    </source>
</evidence>
<keyword evidence="1" id="KW-1133">Transmembrane helix</keyword>
<feature type="transmembrane region" description="Helical" evidence="1">
    <location>
        <begin position="371"/>
        <end position="394"/>
    </location>
</feature>
<name>A0A226DVR2_FOLCA</name>